<keyword evidence="2" id="KW-1185">Reference proteome</keyword>
<gene>
    <name evidence="1" type="ORF">KUV50_06580</name>
</gene>
<accession>A0A953HLC8</accession>
<organism evidence="1 2">
    <name type="scientific">Membranihabitans marinus</name>
    <dbReference type="NCBI Taxonomy" id="1227546"/>
    <lineage>
        <taxon>Bacteria</taxon>
        <taxon>Pseudomonadati</taxon>
        <taxon>Bacteroidota</taxon>
        <taxon>Saprospiria</taxon>
        <taxon>Saprospirales</taxon>
        <taxon>Saprospiraceae</taxon>
        <taxon>Membranihabitans</taxon>
    </lineage>
</organism>
<evidence type="ECO:0000313" key="1">
    <source>
        <dbReference type="EMBL" id="MBY5957787.1"/>
    </source>
</evidence>
<proteinExistence type="predicted"/>
<reference evidence="1" key="1">
    <citation type="submission" date="2021-06" db="EMBL/GenBank/DDBJ databases">
        <title>44 bacteria genomes isolated from Dapeng, Shenzhen.</title>
        <authorList>
            <person name="Zheng W."/>
            <person name="Yu S."/>
            <person name="Huang Y."/>
        </authorList>
    </citation>
    <scope>NUCLEOTIDE SEQUENCE</scope>
    <source>
        <strain evidence="1">DP5N28-2</strain>
    </source>
</reference>
<sequence length="54" mass="5976">MKKLNILEMEVSKGGRLTQGEIDIFIGVGGCTSTFFFPNVFSVLACARFITQIF</sequence>
<comment type="caution">
    <text evidence="1">The sequence shown here is derived from an EMBL/GenBank/DDBJ whole genome shotgun (WGS) entry which is preliminary data.</text>
</comment>
<evidence type="ECO:0000313" key="2">
    <source>
        <dbReference type="Proteomes" id="UP000753961"/>
    </source>
</evidence>
<dbReference type="AlphaFoldDB" id="A0A953HLC8"/>
<dbReference type="EMBL" id="JAHVHU010000006">
    <property type="protein sequence ID" value="MBY5957787.1"/>
    <property type="molecule type" value="Genomic_DNA"/>
</dbReference>
<name>A0A953HLC8_9BACT</name>
<protein>
    <submittedName>
        <fullName evidence="1">Uncharacterized protein</fullName>
    </submittedName>
</protein>
<dbReference type="RefSeq" id="WP_222579309.1">
    <property type="nucleotide sequence ID" value="NZ_JAHVHU010000006.1"/>
</dbReference>
<dbReference type="Proteomes" id="UP000753961">
    <property type="component" value="Unassembled WGS sequence"/>
</dbReference>